<sequence length="113" mass="13047">KVLDKDEDVVSLGRWINKHKMFDVYVEHTKGYVLDQSQAESNCIPTTQQFDWGNNVGDSVVASDNALDSELSQYEEHLYKLTSDDEYFCDSEYDFGSVVFLHECPCNYHVHLT</sequence>
<accession>A0ABC8TRJ2</accession>
<feature type="non-terminal residue" evidence="1">
    <location>
        <position position="1"/>
    </location>
</feature>
<evidence type="ECO:0000313" key="2">
    <source>
        <dbReference type="Proteomes" id="UP001642360"/>
    </source>
</evidence>
<name>A0ABC8TRJ2_9AQUA</name>
<dbReference type="Proteomes" id="UP001642360">
    <property type="component" value="Unassembled WGS sequence"/>
</dbReference>
<keyword evidence="2" id="KW-1185">Reference proteome</keyword>
<protein>
    <submittedName>
        <fullName evidence="1">Uncharacterized protein</fullName>
    </submittedName>
</protein>
<evidence type="ECO:0000313" key="1">
    <source>
        <dbReference type="EMBL" id="CAK9172067.1"/>
    </source>
</evidence>
<dbReference type="AlphaFoldDB" id="A0ABC8TRJ2"/>
<reference evidence="1 2" key="1">
    <citation type="submission" date="2024-02" db="EMBL/GenBank/DDBJ databases">
        <authorList>
            <person name="Vignale AGUSTIN F."/>
            <person name="Sosa J E."/>
            <person name="Modenutti C."/>
        </authorList>
    </citation>
    <scope>NUCLEOTIDE SEQUENCE [LARGE SCALE GENOMIC DNA]</scope>
</reference>
<comment type="caution">
    <text evidence="1">The sequence shown here is derived from an EMBL/GenBank/DDBJ whole genome shotgun (WGS) entry which is preliminary data.</text>
</comment>
<gene>
    <name evidence="1" type="ORF">ILEXP_LOCUS41695</name>
</gene>
<organism evidence="1 2">
    <name type="scientific">Ilex paraguariensis</name>
    <name type="common">yerba mate</name>
    <dbReference type="NCBI Taxonomy" id="185542"/>
    <lineage>
        <taxon>Eukaryota</taxon>
        <taxon>Viridiplantae</taxon>
        <taxon>Streptophyta</taxon>
        <taxon>Embryophyta</taxon>
        <taxon>Tracheophyta</taxon>
        <taxon>Spermatophyta</taxon>
        <taxon>Magnoliopsida</taxon>
        <taxon>eudicotyledons</taxon>
        <taxon>Gunneridae</taxon>
        <taxon>Pentapetalae</taxon>
        <taxon>asterids</taxon>
        <taxon>campanulids</taxon>
        <taxon>Aquifoliales</taxon>
        <taxon>Aquifoliaceae</taxon>
        <taxon>Ilex</taxon>
    </lineage>
</organism>
<dbReference type="EMBL" id="CAUOFW020005902">
    <property type="protein sequence ID" value="CAK9172067.1"/>
    <property type="molecule type" value="Genomic_DNA"/>
</dbReference>
<proteinExistence type="predicted"/>